<comment type="caution">
    <text evidence="7">The sequence shown here is derived from an EMBL/GenBank/DDBJ whole genome shotgun (WGS) entry which is preliminary data.</text>
</comment>
<dbReference type="InterPro" id="IPR038213">
    <property type="entry name" value="IFI6/IFI27-like_sf"/>
</dbReference>
<dbReference type="Proteomes" id="UP000663841">
    <property type="component" value="Unassembled WGS sequence"/>
</dbReference>
<keyword evidence="4 6" id="KW-1133">Transmembrane helix</keyword>
<dbReference type="GO" id="GO:0016020">
    <property type="term" value="C:membrane"/>
    <property type="evidence" value="ECO:0007669"/>
    <property type="project" value="UniProtKB-SubCell"/>
</dbReference>
<organism evidence="7 8">
    <name type="scientific">Rhizoctonia solani</name>
    <dbReference type="NCBI Taxonomy" id="456999"/>
    <lineage>
        <taxon>Eukaryota</taxon>
        <taxon>Fungi</taxon>
        <taxon>Dikarya</taxon>
        <taxon>Basidiomycota</taxon>
        <taxon>Agaricomycotina</taxon>
        <taxon>Agaricomycetes</taxon>
        <taxon>Cantharellales</taxon>
        <taxon>Ceratobasidiaceae</taxon>
        <taxon>Rhizoctonia</taxon>
    </lineage>
</organism>
<evidence type="ECO:0000313" key="7">
    <source>
        <dbReference type="EMBL" id="CAE6473236.1"/>
    </source>
</evidence>
<evidence type="ECO:0000256" key="1">
    <source>
        <dbReference type="ARBA" id="ARBA00004141"/>
    </source>
</evidence>
<protein>
    <recommendedName>
        <fullName evidence="9">Interferon-induced 6-16 family protein</fullName>
    </recommendedName>
</protein>
<keyword evidence="3 6" id="KW-0812">Transmembrane</keyword>
<dbReference type="EMBL" id="CAJMWW010000536">
    <property type="protein sequence ID" value="CAE6473236.1"/>
    <property type="molecule type" value="Genomic_DNA"/>
</dbReference>
<evidence type="ECO:0000256" key="5">
    <source>
        <dbReference type="ARBA" id="ARBA00023136"/>
    </source>
</evidence>
<accession>A0A8H3GYU3</accession>
<keyword evidence="5 6" id="KW-0472">Membrane</keyword>
<evidence type="ECO:0000256" key="4">
    <source>
        <dbReference type="ARBA" id="ARBA00022989"/>
    </source>
</evidence>
<evidence type="ECO:0008006" key="9">
    <source>
        <dbReference type="Google" id="ProtNLM"/>
    </source>
</evidence>
<comment type="subcellular location">
    <subcellularLocation>
        <location evidence="1">Membrane</location>
        <topology evidence="1">Multi-pass membrane protein</topology>
    </subcellularLocation>
</comment>
<gene>
    <name evidence="7" type="ORF">RDB_LOCUS183295</name>
</gene>
<evidence type="ECO:0000256" key="3">
    <source>
        <dbReference type="ARBA" id="ARBA00022692"/>
    </source>
</evidence>
<comment type="similarity">
    <text evidence="2">Belongs to the IFI6/IFI27 family.</text>
</comment>
<feature type="transmembrane region" description="Helical" evidence="6">
    <location>
        <begin position="55"/>
        <end position="73"/>
    </location>
</feature>
<dbReference type="Pfam" id="PF06140">
    <property type="entry name" value="Ifi-6-16"/>
    <property type="match status" value="1"/>
</dbReference>
<dbReference type="AlphaFoldDB" id="A0A8H3GYU3"/>
<evidence type="ECO:0000256" key="2">
    <source>
        <dbReference type="ARBA" id="ARBA00007262"/>
    </source>
</evidence>
<sequence length="149" mass="14540">MPNEEIDWSRALATAAKWAAIGGLVVTVGVAATPLLGFGAGGVAAGSLAAAIQSAFYGATIPAGSLFAILQSIGATGVVVPAIMAGLGGGAVCGLSRIAVDVLARAYQAASGHMRKMLADIYKGLMIMGALTALDWGRIAGGRGGAIGA</sequence>
<feature type="transmembrane region" description="Helical" evidence="6">
    <location>
        <begin position="20"/>
        <end position="43"/>
    </location>
</feature>
<dbReference type="InterPro" id="IPR009311">
    <property type="entry name" value="IFI6/IFI27-like"/>
</dbReference>
<feature type="transmembrane region" description="Helical" evidence="6">
    <location>
        <begin position="79"/>
        <end position="100"/>
    </location>
</feature>
<evidence type="ECO:0000256" key="6">
    <source>
        <dbReference type="SAM" id="Phobius"/>
    </source>
</evidence>
<reference evidence="7" key="1">
    <citation type="submission" date="2021-01" db="EMBL/GenBank/DDBJ databases">
        <authorList>
            <person name="Kaushik A."/>
        </authorList>
    </citation>
    <scope>NUCLEOTIDE SEQUENCE</scope>
    <source>
        <strain evidence="7">AG3-T5</strain>
    </source>
</reference>
<proteinExistence type="inferred from homology"/>
<dbReference type="PANTHER" id="PTHR16932">
    <property type="entry name" value="INTERFERON ALPHA-INDUCIBLE PROTEIN 27"/>
    <property type="match status" value="1"/>
</dbReference>
<dbReference type="Gene3D" id="6.10.110.10">
    <property type="match status" value="1"/>
</dbReference>
<name>A0A8H3GYU3_9AGAM</name>
<dbReference type="PANTHER" id="PTHR16932:SF18">
    <property type="entry name" value="INTERFERON, ALPHA-INDUCIBLE PROTEIN 27-LIKE 2"/>
    <property type="match status" value="1"/>
</dbReference>
<evidence type="ECO:0000313" key="8">
    <source>
        <dbReference type="Proteomes" id="UP000663841"/>
    </source>
</evidence>